<reference evidence="5 6" key="1">
    <citation type="submission" date="2013-12" db="EMBL/GenBank/DDBJ databases">
        <title>Draft genome of the parsitic nematode Ancylostoma duodenale.</title>
        <authorList>
            <person name="Mitreva M."/>
        </authorList>
    </citation>
    <scope>NUCLEOTIDE SEQUENCE [LARGE SCALE GENOMIC DNA]</scope>
    <source>
        <strain evidence="5 6">Zhejiang</strain>
    </source>
</reference>
<dbReference type="GO" id="GO:0032259">
    <property type="term" value="P:methylation"/>
    <property type="evidence" value="ECO:0007669"/>
    <property type="project" value="UniProtKB-KW"/>
</dbReference>
<dbReference type="InterPro" id="IPR029063">
    <property type="entry name" value="SAM-dependent_MTases_sf"/>
</dbReference>
<dbReference type="GO" id="GO:0008168">
    <property type="term" value="F:methyltransferase activity"/>
    <property type="evidence" value="ECO:0007669"/>
    <property type="project" value="UniProtKB-KW"/>
</dbReference>
<name>A0A0C2FPM8_9BILA</name>
<evidence type="ECO:0000256" key="1">
    <source>
        <dbReference type="ARBA" id="ARBA00007996"/>
    </source>
</evidence>
<dbReference type="EMBL" id="KN757890">
    <property type="protein sequence ID" value="KIH48664.1"/>
    <property type="molecule type" value="Genomic_DNA"/>
</dbReference>
<gene>
    <name evidence="5" type="ORF">ANCDUO_21263</name>
</gene>
<dbReference type="AlphaFoldDB" id="A0A0C2FPM8"/>
<organism evidence="5 6">
    <name type="scientific">Ancylostoma duodenale</name>
    <dbReference type="NCBI Taxonomy" id="51022"/>
    <lineage>
        <taxon>Eukaryota</taxon>
        <taxon>Metazoa</taxon>
        <taxon>Ecdysozoa</taxon>
        <taxon>Nematoda</taxon>
        <taxon>Chromadorea</taxon>
        <taxon>Rhabditida</taxon>
        <taxon>Rhabditina</taxon>
        <taxon>Rhabditomorpha</taxon>
        <taxon>Strongyloidea</taxon>
        <taxon>Ancylostomatidae</taxon>
        <taxon>Ancylostomatinae</taxon>
        <taxon>Ancylostoma</taxon>
    </lineage>
</organism>
<keyword evidence="3" id="KW-0808">Transferase</keyword>
<accession>A0A0C2FPM8</accession>
<dbReference type="PROSITE" id="PS51681">
    <property type="entry name" value="SAM_MT_NNMT_PNMT_TEMT"/>
    <property type="match status" value="1"/>
</dbReference>
<dbReference type="Pfam" id="PF01234">
    <property type="entry name" value="NNMT_PNMT_TEMT"/>
    <property type="match status" value="1"/>
</dbReference>
<sequence length="71" mass="8440">MYIYLADYLPQNRRELVRWREEKSDFDWSVPLKMILTQEGNSWDDLDEMIALTRKKGTPIDYDTAVGVVEN</sequence>
<evidence type="ECO:0000256" key="2">
    <source>
        <dbReference type="ARBA" id="ARBA00022603"/>
    </source>
</evidence>
<protein>
    <submittedName>
        <fullName evidence="5">Uncharacterized protein</fullName>
    </submittedName>
</protein>
<dbReference type="OrthoDB" id="10050085at2759"/>
<evidence type="ECO:0000256" key="3">
    <source>
        <dbReference type="ARBA" id="ARBA00022679"/>
    </source>
</evidence>
<keyword evidence="6" id="KW-1185">Reference proteome</keyword>
<keyword evidence="4" id="KW-0949">S-adenosyl-L-methionine</keyword>
<dbReference type="Proteomes" id="UP000054047">
    <property type="component" value="Unassembled WGS sequence"/>
</dbReference>
<comment type="similarity">
    <text evidence="1">Belongs to the class I-like SAM-binding methyltransferase superfamily. NNMT/PNMT/TEMT family.</text>
</comment>
<dbReference type="InterPro" id="IPR000940">
    <property type="entry name" value="NNMT_TEMT_trans"/>
</dbReference>
<evidence type="ECO:0000256" key="4">
    <source>
        <dbReference type="ARBA" id="ARBA00022691"/>
    </source>
</evidence>
<evidence type="ECO:0000313" key="6">
    <source>
        <dbReference type="Proteomes" id="UP000054047"/>
    </source>
</evidence>
<keyword evidence="2" id="KW-0489">Methyltransferase</keyword>
<proteinExistence type="inferred from homology"/>
<evidence type="ECO:0000313" key="5">
    <source>
        <dbReference type="EMBL" id="KIH48664.1"/>
    </source>
</evidence>
<dbReference type="Gene3D" id="3.40.50.150">
    <property type="entry name" value="Vaccinia Virus protein VP39"/>
    <property type="match status" value="1"/>
</dbReference>